<reference evidence="10 11" key="1">
    <citation type="journal article" date="2014" name="Int. J. Syst. Evol. Microbiol.">
        <title>Complete genome sequence of Corynebacterium casei LMG S-19264T (=DSM 44701T), isolated from a smear-ripened cheese.</title>
        <authorList>
            <consortium name="US DOE Joint Genome Institute (JGI-PGF)"/>
            <person name="Walter F."/>
            <person name="Albersmeier A."/>
            <person name="Kalinowski J."/>
            <person name="Ruckert C."/>
        </authorList>
    </citation>
    <scope>NUCLEOTIDE SEQUENCE [LARGE SCALE GENOMIC DNA]</scope>
    <source>
        <strain evidence="10 11">IBRC-M 10912</strain>
    </source>
</reference>
<dbReference type="EMBL" id="JBHSDJ010000112">
    <property type="protein sequence ID" value="MFC4248054.1"/>
    <property type="molecule type" value="Genomic_DNA"/>
</dbReference>
<dbReference type="FunFam" id="1.20.140.10:FF:000001">
    <property type="entry name" value="Acyl-CoA dehydrogenase"/>
    <property type="match status" value="1"/>
</dbReference>
<dbReference type="PROSITE" id="PS00073">
    <property type="entry name" value="ACYL_COA_DH_2"/>
    <property type="match status" value="1"/>
</dbReference>
<feature type="domain" description="Acyl-CoA dehydrogenase/oxidase C-terminal" evidence="7">
    <location>
        <begin position="239"/>
        <end position="388"/>
    </location>
</feature>
<evidence type="ECO:0000256" key="6">
    <source>
        <dbReference type="RuleBase" id="RU362125"/>
    </source>
</evidence>
<dbReference type="InterPro" id="IPR037069">
    <property type="entry name" value="AcylCoA_DH/ox_N_sf"/>
</dbReference>
<dbReference type="Proteomes" id="UP001595821">
    <property type="component" value="Unassembled WGS sequence"/>
</dbReference>
<dbReference type="InterPro" id="IPR006089">
    <property type="entry name" value="Acyl-CoA_DH_CS"/>
</dbReference>
<dbReference type="InterPro" id="IPR046373">
    <property type="entry name" value="Acyl-CoA_Oxase/DH_mid-dom_sf"/>
</dbReference>
<feature type="domain" description="Acyl-CoA oxidase/dehydrogenase middle" evidence="8">
    <location>
        <begin position="126"/>
        <end position="226"/>
    </location>
</feature>
<evidence type="ECO:0000313" key="10">
    <source>
        <dbReference type="EMBL" id="MFC4248054.1"/>
    </source>
</evidence>
<keyword evidence="3 6" id="KW-0285">Flavoprotein</keyword>
<evidence type="ECO:0000256" key="3">
    <source>
        <dbReference type="ARBA" id="ARBA00022630"/>
    </source>
</evidence>
<accession>A0ABD5P1D3</accession>
<dbReference type="GeneID" id="71856266"/>
<name>A0ABD5P1D3_9EURY</name>
<feature type="domain" description="Acyl-CoA dehydrogenase/oxidase N-terminal" evidence="9">
    <location>
        <begin position="14"/>
        <end position="121"/>
    </location>
</feature>
<sequence length="388" mass="43397">MDALENNIADGILSDEHRLFRDETRKFVENEVLPEARERDVEQEPMSDDLIRQMAEMGFFGILIDEEYDGLGLDLKTYAVIAEELSRGWLSVGSIIARGQSLAGATEAQKEHYLPKMARGEMLKSIAISEAEAGSDVSNMRTRAEKDGDEYVLNGQKMWCTFAKGSDFILTYAVTDPDAEPAYKGISGFIVEKPAGTFDREGLSGQPVNKIGYHGWKTWMVNFDDVRVSEDKLVGGEEGQGFYQIMEFFEEGRVHTAARAVGLARAALEDSLEYAQDREQFDQPISDFQAIRFKLADMATKIEAARALTLLVAEAVDRGDRADAQAAMAKLFATEIAEEVTSEGIQIHGGYGYTTEFDVERHWRDARLTKIFEGTNEIQKRIIADRLL</sequence>
<dbReference type="EC" id="1.-.-.-" evidence="10"/>
<dbReference type="PIRSF" id="PIRSF016578">
    <property type="entry name" value="HsaA"/>
    <property type="match status" value="1"/>
</dbReference>
<proteinExistence type="inferred from homology"/>
<evidence type="ECO:0000313" key="11">
    <source>
        <dbReference type="Proteomes" id="UP001595821"/>
    </source>
</evidence>
<keyword evidence="5 6" id="KW-0560">Oxidoreductase</keyword>
<keyword evidence="4 6" id="KW-0274">FAD</keyword>
<evidence type="ECO:0000259" key="8">
    <source>
        <dbReference type="Pfam" id="PF02770"/>
    </source>
</evidence>
<gene>
    <name evidence="10" type="ORF">ACFOZ7_14070</name>
</gene>
<dbReference type="Pfam" id="PF02771">
    <property type="entry name" value="Acyl-CoA_dh_N"/>
    <property type="match status" value="1"/>
</dbReference>
<dbReference type="PANTHER" id="PTHR43884">
    <property type="entry name" value="ACYL-COA DEHYDROGENASE"/>
    <property type="match status" value="1"/>
</dbReference>
<dbReference type="GO" id="GO:0016627">
    <property type="term" value="F:oxidoreductase activity, acting on the CH-CH group of donors"/>
    <property type="evidence" value="ECO:0007669"/>
    <property type="project" value="UniProtKB-ARBA"/>
</dbReference>
<dbReference type="RefSeq" id="WP_246975309.1">
    <property type="nucleotide sequence ID" value="NZ_CP095398.1"/>
</dbReference>
<dbReference type="PANTHER" id="PTHR43884:SF12">
    <property type="entry name" value="ISOVALERYL-COA DEHYDROGENASE, MITOCHONDRIAL-RELATED"/>
    <property type="match status" value="1"/>
</dbReference>
<dbReference type="InterPro" id="IPR036250">
    <property type="entry name" value="AcylCo_DH-like_C"/>
</dbReference>
<comment type="caution">
    <text evidence="10">The sequence shown here is derived from an EMBL/GenBank/DDBJ whole genome shotgun (WGS) entry which is preliminary data.</text>
</comment>
<dbReference type="Gene3D" id="1.20.140.10">
    <property type="entry name" value="Butyryl-CoA Dehydrogenase, subunit A, domain 3"/>
    <property type="match status" value="1"/>
</dbReference>
<dbReference type="InterPro" id="IPR013786">
    <property type="entry name" value="AcylCoA_DH/ox_N"/>
</dbReference>
<evidence type="ECO:0000256" key="1">
    <source>
        <dbReference type="ARBA" id="ARBA00001974"/>
    </source>
</evidence>
<dbReference type="InterPro" id="IPR009075">
    <property type="entry name" value="AcylCo_DH/oxidase_C"/>
</dbReference>
<comment type="similarity">
    <text evidence="2 6">Belongs to the acyl-CoA dehydrogenase family.</text>
</comment>
<dbReference type="InterPro" id="IPR009100">
    <property type="entry name" value="AcylCoA_DH/oxidase_NM_dom_sf"/>
</dbReference>
<dbReference type="Gene3D" id="1.10.540.10">
    <property type="entry name" value="Acyl-CoA dehydrogenase/oxidase, N-terminal domain"/>
    <property type="match status" value="1"/>
</dbReference>
<evidence type="ECO:0000256" key="5">
    <source>
        <dbReference type="ARBA" id="ARBA00023002"/>
    </source>
</evidence>
<dbReference type="SUPFAM" id="SSF56645">
    <property type="entry name" value="Acyl-CoA dehydrogenase NM domain-like"/>
    <property type="match status" value="1"/>
</dbReference>
<dbReference type="AlphaFoldDB" id="A0ABD5P1D3"/>
<protein>
    <submittedName>
        <fullName evidence="10">Acyl-CoA dehydrogenase family protein</fullName>
        <ecNumber evidence="10">1.-.-.-</ecNumber>
    </submittedName>
</protein>
<dbReference type="InterPro" id="IPR006091">
    <property type="entry name" value="Acyl-CoA_Oxase/DH_mid-dom"/>
</dbReference>
<dbReference type="Pfam" id="PF02770">
    <property type="entry name" value="Acyl-CoA_dh_M"/>
    <property type="match status" value="1"/>
</dbReference>
<evidence type="ECO:0000256" key="4">
    <source>
        <dbReference type="ARBA" id="ARBA00022827"/>
    </source>
</evidence>
<evidence type="ECO:0000256" key="2">
    <source>
        <dbReference type="ARBA" id="ARBA00009347"/>
    </source>
</evidence>
<organism evidence="10 11">
    <name type="scientific">Natribaculum luteum</name>
    <dbReference type="NCBI Taxonomy" id="1586232"/>
    <lineage>
        <taxon>Archaea</taxon>
        <taxon>Methanobacteriati</taxon>
        <taxon>Methanobacteriota</taxon>
        <taxon>Stenosarchaea group</taxon>
        <taxon>Halobacteria</taxon>
        <taxon>Halobacteriales</taxon>
        <taxon>Natrialbaceae</taxon>
        <taxon>Natribaculum</taxon>
    </lineage>
</organism>
<comment type="cofactor">
    <cofactor evidence="1 6">
        <name>FAD</name>
        <dbReference type="ChEBI" id="CHEBI:57692"/>
    </cofactor>
</comment>
<dbReference type="FunFam" id="2.40.110.10:FF:000002">
    <property type="entry name" value="Acyl-CoA dehydrogenase fadE12"/>
    <property type="match status" value="1"/>
</dbReference>
<dbReference type="Gene3D" id="2.40.110.10">
    <property type="entry name" value="Butyryl-CoA Dehydrogenase, subunit A, domain 2"/>
    <property type="match status" value="1"/>
</dbReference>
<evidence type="ECO:0000259" key="7">
    <source>
        <dbReference type="Pfam" id="PF00441"/>
    </source>
</evidence>
<evidence type="ECO:0000259" key="9">
    <source>
        <dbReference type="Pfam" id="PF02771"/>
    </source>
</evidence>
<dbReference type="SUPFAM" id="SSF47203">
    <property type="entry name" value="Acyl-CoA dehydrogenase C-terminal domain-like"/>
    <property type="match status" value="1"/>
</dbReference>
<dbReference type="Pfam" id="PF00441">
    <property type="entry name" value="Acyl-CoA_dh_1"/>
    <property type="match status" value="1"/>
</dbReference>